<dbReference type="OrthoDB" id="388177at2"/>
<dbReference type="PROSITE" id="PS51482">
    <property type="entry name" value="DEGV"/>
    <property type="match status" value="1"/>
</dbReference>
<dbReference type="Gene3D" id="3.40.50.10170">
    <property type="match status" value="1"/>
</dbReference>
<dbReference type="Pfam" id="PF02645">
    <property type="entry name" value="DegV"/>
    <property type="match status" value="1"/>
</dbReference>
<dbReference type="SUPFAM" id="SSF82549">
    <property type="entry name" value="DAK1/DegV-like"/>
    <property type="match status" value="1"/>
</dbReference>
<dbReference type="EMBL" id="CP033058">
    <property type="protein sequence ID" value="AZZ65766.1"/>
    <property type="molecule type" value="Genomic_DNA"/>
</dbReference>
<evidence type="ECO:0000313" key="2">
    <source>
        <dbReference type="EMBL" id="AZZ65766.1"/>
    </source>
</evidence>
<dbReference type="InterPro" id="IPR050270">
    <property type="entry name" value="DegV_domain_contain"/>
</dbReference>
<protein>
    <submittedName>
        <fullName evidence="2">DegV family EDD domain-containing protein</fullName>
    </submittedName>
</protein>
<dbReference type="InterPro" id="IPR003797">
    <property type="entry name" value="DegV"/>
</dbReference>
<accession>A0A3Q9V3I2</accession>
<reference evidence="2" key="1">
    <citation type="submission" date="2019-03" db="EMBL/GenBank/DDBJ databases">
        <title>Draft Sequence and Annotation of the Mycoplasma phocicerebrale Strain 1049T Genome.</title>
        <authorList>
            <person name="Frasca S.Jr."/>
            <person name="Kutish G.F."/>
            <person name="Castellanos Gell J."/>
            <person name="Michaels D.L."/>
            <person name="Brown D.R."/>
        </authorList>
    </citation>
    <scope>NUCLEOTIDE SEQUENCE</scope>
    <source>
        <strain evidence="2">1049</strain>
    </source>
</reference>
<name>A0A3Q9V3I2_9BACT</name>
<sequence length="293" mass="33459">MKIKIIVDSSCGLNEDQAKELGWGFIPLQAEIDKNTYQIGRNIQISHYAKMWKENKKIDAKTSASSLGENEKIVSEYIDKYDKVVIYCISQFLSSQTSFVTNQFKDNDKVYVVQSKKLSFLILRDLLIFEDDIKNGMSFEDATKIFNENNERLILIPQFNDALVKGGRLSKTAAAIAKLLKIVPIIKFDNGVLEKDGIGRIFVKSLEKVVNEMWQNNKEETKDKYFLIIHAESEMLDELVNKFKIIINNEIPVYSFAMPVDIAIHTGIGAICTTIAKIKPEIAKDFLKFAKKW</sequence>
<dbReference type="PANTHER" id="PTHR33434:SF2">
    <property type="entry name" value="FATTY ACID-BINDING PROTEIN TM_1468"/>
    <property type="match status" value="1"/>
</dbReference>
<evidence type="ECO:0000256" key="1">
    <source>
        <dbReference type="ARBA" id="ARBA00023121"/>
    </source>
</evidence>
<dbReference type="InterPro" id="IPR043168">
    <property type="entry name" value="DegV_C"/>
</dbReference>
<dbReference type="GO" id="GO:0008289">
    <property type="term" value="F:lipid binding"/>
    <property type="evidence" value="ECO:0007669"/>
    <property type="project" value="UniProtKB-KW"/>
</dbReference>
<keyword evidence="3" id="KW-1185">Reference proteome</keyword>
<evidence type="ECO:0000313" key="3">
    <source>
        <dbReference type="Proteomes" id="UP000256585"/>
    </source>
</evidence>
<dbReference type="Proteomes" id="UP000256585">
    <property type="component" value="Chromosome"/>
</dbReference>
<dbReference type="PANTHER" id="PTHR33434">
    <property type="entry name" value="DEGV DOMAIN-CONTAINING PROTEIN DR_1986-RELATED"/>
    <property type="match status" value="1"/>
</dbReference>
<dbReference type="KEGG" id="mphc:DMC14_003180"/>
<dbReference type="AlphaFoldDB" id="A0A3Q9V3I2"/>
<dbReference type="NCBIfam" id="TIGR00762">
    <property type="entry name" value="DegV"/>
    <property type="match status" value="1"/>
</dbReference>
<gene>
    <name evidence="2" type="ORF">DMC14_003180</name>
</gene>
<keyword evidence="1" id="KW-0446">Lipid-binding</keyword>
<dbReference type="RefSeq" id="WP_116171412.1">
    <property type="nucleotide sequence ID" value="NZ_CP033058.2"/>
</dbReference>
<organism evidence="2 3">
    <name type="scientific">Metamycoplasma phocicerebrale</name>
    <dbReference type="NCBI Taxonomy" id="142649"/>
    <lineage>
        <taxon>Bacteria</taxon>
        <taxon>Bacillati</taxon>
        <taxon>Mycoplasmatota</taxon>
        <taxon>Mycoplasmoidales</taxon>
        <taxon>Metamycoplasmataceae</taxon>
        <taxon>Metamycoplasma</taxon>
    </lineage>
</organism>
<proteinExistence type="predicted"/>
<dbReference type="Gene3D" id="3.30.1180.10">
    <property type="match status" value="1"/>
</dbReference>